<dbReference type="GO" id="GO:0046872">
    <property type="term" value="F:metal ion binding"/>
    <property type="evidence" value="ECO:0007669"/>
    <property type="project" value="UniProtKB-UniRule"/>
</dbReference>
<keyword evidence="5 10" id="KW-0479">Metal-binding</keyword>
<evidence type="ECO:0000313" key="12">
    <source>
        <dbReference type="EMBL" id="KRN81188.1"/>
    </source>
</evidence>
<evidence type="ECO:0000256" key="7">
    <source>
        <dbReference type="ARBA" id="ARBA00022842"/>
    </source>
</evidence>
<dbReference type="InterPro" id="IPR024932">
    <property type="entry name" value="ApbE"/>
</dbReference>
<comment type="similarity">
    <text evidence="10">Belongs to the ApbE family.</text>
</comment>
<evidence type="ECO:0000256" key="8">
    <source>
        <dbReference type="ARBA" id="ARBA00031306"/>
    </source>
</evidence>
<protein>
    <recommendedName>
        <fullName evidence="2 10">FAD:protein FMN transferase</fullName>
        <ecNumber evidence="1 10">2.7.1.180</ecNumber>
    </recommendedName>
    <alternativeName>
        <fullName evidence="8 10">Flavin transferase</fullName>
    </alternativeName>
</protein>
<reference evidence="12 13" key="1">
    <citation type="journal article" date="2015" name="Genome Announc.">
        <title>Expanding the biotechnology potential of lactobacilli through comparative genomics of 213 strains and associated genera.</title>
        <authorList>
            <person name="Sun Z."/>
            <person name="Harris H.M."/>
            <person name="McCann A."/>
            <person name="Guo C."/>
            <person name="Argimon S."/>
            <person name="Zhang W."/>
            <person name="Yang X."/>
            <person name="Jeffery I.B."/>
            <person name="Cooney J.C."/>
            <person name="Kagawa T.F."/>
            <person name="Liu W."/>
            <person name="Song Y."/>
            <person name="Salvetti E."/>
            <person name="Wrobel A."/>
            <person name="Rasinkangas P."/>
            <person name="Parkhill J."/>
            <person name="Rea M.C."/>
            <person name="O'Sullivan O."/>
            <person name="Ritari J."/>
            <person name="Douillard F.P."/>
            <person name="Paul Ross R."/>
            <person name="Yang R."/>
            <person name="Briner A.E."/>
            <person name="Felis G.E."/>
            <person name="de Vos W.M."/>
            <person name="Barrangou R."/>
            <person name="Klaenhammer T.R."/>
            <person name="Caufield P.W."/>
            <person name="Cui Y."/>
            <person name="Zhang H."/>
            <person name="O'Toole P.W."/>
        </authorList>
    </citation>
    <scope>NUCLEOTIDE SEQUENCE [LARGE SCALE GENOMIC DNA]</scope>
    <source>
        <strain evidence="12 13">DSM 15353</strain>
    </source>
</reference>
<evidence type="ECO:0000256" key="4">
    <source>
        <dbReference type="ARBA" id="ARBA00022679"/>
    </source>
</evidence>
<dbReference type="AlphaFoldDB" id="A0A0R2K4X4"/>
<keyword evidence="3 10" id="KW-0285">Flavoprotein</keyword>
<evidence type="ECO:0000256" key="11">
    <source>
        <dbReference type="PIRSR" id="PIRSR006268-2"/>
    </source>
</evidence>
<dbReference type="SUPFAM" id="SSF143631">
    <property type="entry name" value="ApbE-like"/>
    <property type="match status" value="1"/>
</dbReference>
<comment type="cofactor">
    <cofactor evidence="11">
        <name>Mg(2+)</name>
        <dbReference type="ChEBI" id="CHEBI:18420"/>
    </cofactor>
    <cofactor evidence="11">
        <name>Mn(2+)</name>
        <dbReference type="ChEBI" id="CHEBI:29035"/>
    </cofactor>
    <text evidence="11">Magnesium. Can also use manganese.</text>
</comment>
<gene>
    <name evidence="12" type="ORF">IV43_GL002038</name>
</gene>
<dbReference type="PANTHER" id="PTHR30040">
    <property type="entry name" value="THIAMINE BIOSYNTHESIS LIPOPROTEIN APBE"/>
    <property type="match status" value="1"/>
</dbReference>
<feature type="binding site" evidence="11">
    <location>
        <position position="170"/>
    </location>
    <ligand>
        <name>Mg(2+)</name>
        <dbReference type="ChEBI" id="CHEBI:18420"/>
    </ligand>
</feature>
<feature type="binding site" evidence="11">
    <location>
        <position position="290"/>
    </location>
    <ligand>
        <name>Mg(2+)</name>
        <dbReference type="ChEBI" id="CHEBI:18420"/>
    </ligand>
</feature>
<evidence type="ECO:0000256" key="5">
    <source>
        <dbReference type="ARBA" id="ARBA00022723"/>
    </source>
</evidence>
<dbReference type="Pfam" id="PF02424">
    <property type="entry name" value="ApbE"/>
    <property type="match status" value="1"/>
</dbReference>
<evidence type="ECO:0000256" key="10">
    <source>
        <dbReference type="PIRNR" id="PIRNR006268"/>
    </source>
</evidence>
<evidence type="ECO:0000256" key="2">
    <source>
        <dbReference type="ARBA" id="ARBA00016337"/>
    </source>
</evidence>
<evidence type="ECO:0000313" key="13">
    <source>
        <dbReference type="Proteomes" id="UP000051491"/>
    </source>
</evidence>
<dbReference type="EC" id="2.7.1.180" evidence="1 10"/>
<dbReference type="Proteomes" id="UP000051491">
    <property type="component" value="Unassembled WGS sequence"/>
</dbReference>
<evidence type="ECO:0000256" key="3">
    <source>
        <dbReference type="ARBA" id="ARBA00022630"/>
    </source>
</evidence>
<dbReference type="PANTHER" id="PTHR30040:SF2">
    <property type="entry name" value="FAD:PROTEIN FMN TRANSFERASE"/>
    <property type="match status" value="1"/>
</dbReference>
<organism evidence="12 13">
    <name type="scientific">Ligilactobacillus acidipiscis</name>
    <dbReference type="NCBI Taxonomy" id="89059"/>
    <lineage>
        <taxon>Bacteria</taxon>
        <taxon>Bacillati</taxon>
        <taxon>Bacillota</taxon>
        <taxon>Bacilli</taxon>
        <taxon>Lactobacillales</taxon>
        <taxon>Lactobacillaceae</taxon>
        <taxon>Ligilactobacillus</taxon>
    </lineage>
</organism>
<dbReference type="GO" id="GO:0016740">
    <property type="term" value="F:transferase activity"/>
    <property type="evidence" value="ECO:0007669"/>
    <property type="project" value="UniProtKB-UniRule"/>
</dbReference>
<proteinExistence type="inferred from homology"/>
<comment type="catalytic activity">
    <reaction evidence="9 10">
        <text>L-threonyl-[protein] + FAD = FMN-L-threonyl-[protein] + AMP + H(+)</text>
        <dbReference type="Rhea" id="RHEA:36847"/>
        <dbReference type="Rhea" id="RHEA-COMP:11060"/>
        <dbReference type="Rhea" id="RHEA-COMP:11061"/>
        <dbReference type="ChEBI" id="CHEBI:15378"/>
        <dbReference type="ChEBI" id="CHEBI:30013"/>
        <dbReference type="ChEBI" id="CHEBI:57692"/>
        <dbReference type="ChEBI" id="CHEBI:74257"/>
        <dbReference type="ChEBI" id="CHEBI:456215"/>
        <dbReference type="EC" id="2.7.1.180"/>
    </reaction>
</comment>
<keyword evidence="6 10" id="KW-0274">FAD</keyword>
<dbReference type="InterPro" id="IPR003374">
    <property type="entry name" value="ApbE-like_sf"/>
</dbReference>
<dbReference type="PATRIC" id="fig|89059.3.peg.2155"/>
<dbReference type="Gene3D" id="3.10.520.10">
    <property type="entry name" value="ApbE-like domains"/>
    <property type="match status" value="1"/>
</dbReference>
<name>A0A0R2K4X4_9LACO</name>
<evidence type="ECO:0000256" key="9">
    <source>
        <dbReference type="ARBA" id="ARBA00048540"/>
    </source>
</evidence>
<dbReference type="EMBL" id="JQBK01000079">
    <property type="protein sequence ID" value="KRN81188.1"/>
    <property type="molecule type" value="Genomic_DNA"/>
</dbReference>
<dbReference type="PIRSF" id="PIRSF006268">
    <property type="entry name" value="ApbE"/>
    <property type="match status" value="1"/>
</dbReference>
<evidence type="ECO:0000256" key="6">
    <source>
        <dbReference type="ARBA" id="ARBA00022827"/>
    </source>
</evidence>
<comment type="caution">
    <text evidence="12">The sequence shown here is derived from an EMBL/GenBank/DDBJ whole genome shotgun (WGS) entry which is preliminary data.</text>
</comment>
<accession>A0A0R2K4X4</accession>
<keyword evidence="4 10" id="KW-0808">Transferase</keyword>
<keyword evidence="7 10" id="KW-0460">Magnesium</keyword>
<evidence type="ECO:0000256" key="1">
    <source>
        <dbReference type="ARBA" id="ARBA00011955"/>
    </source>
</evidence>
<dbReference type="STRING" id="89059.LAC1533_2374"/>
<sequence>MKNMAENKEVLWTDIHPEPVKKIAEQRLTKQYYGLGTKITLTTFGATTENDLDAANELIVRYEDLLTVNRPESEVMAVNHAAGKKPVQVSNGVYDLIRKAVEISRQHLGFNAAIGPLVKLWDIGFDDAQLPTKEEINERLPIVDPNEIELNDKDQTVFLKKAGMKIDLGGIAKGYIADRIKDLWAARGINSGMIDLGGNLLLVGKQPIHEDGLWRVGVQAPKDQRGQAVAVVKTPASSIVTSGIYERHLDINGKSYHHILDSKTGYPRSNNLASVTVFSKYSIDGEIHTTELFFAGEPVTDWGKDDPDLYGAVFVTKDNKILVSGLNPKDVKVIAPGFELLS</sequence>